<dbReference type="SUPFAM" id="SSF56672">
    <property type="entry name" value="DNA/RNA polymerases"/>
    <property type="match status" value="2"/>
</dbReference>
<organism evidence="2">
    <name type="scientific">Solanum lycopersicum</name>
    <name type="common">Tomato</name>
    <name type="synonym">Lycopersicon esculentum</name>
    <dbReference type="NCBI Taxonomy" id="4081"/>
    <lineage>
        <taxon>Eukaryota</taxon>
        <taxon>Viridiplantae</taxon>
        <taxon>Streptophyta</taxon>
        <taxon>Embryophyta</taxon>
        <taxon>Tracheophyta</taxon>
        <taxon>Spermatophyta</taxon>
        <taxon>Magnoliopsida</taxon>
        <taxon>eudicotyledons</taxon>
        <taxon>Gunneridae</taxon>
        <taxon>Pentapetalae</taxon>
        <taxon>asterids</taxon>
        <taxon>lamiids</taxon>
        <taxon>Solanales</taxon>
        <taxon>Solanaceae</taxon>
        <taxon>Solanoideae</taxon>
        <taxon>Solaneae</taxon>
        <taxon>Solanum</taxon>
        <taxon>Solanum subgen. Lycopersicon</taxon>
    </lineage>
</organism>
<name>A0A3Q7IHU1_SOLLC</name>
<reference evidence="2" key="2">
    <citation type="submission" date="2019-01" db="UniProtKB">
        <authorList>
            <consortium name="EnsemblPlants"/>
        </authorList>
    </citation>
    <scope>IDENTIFICATION</scope>
    <source>
        <strain evidence="2">cv. Heinz 1706</strain>
    </source>
</reference>
<dbReference type="InParanoid" id="A0A3Q7IHU1"/>
<keyword evidence="3" id="KW-1185">Reference proteome</keyword>
<dbReference type="Proteomes" id="UP000004994">
    <property type="component" value="Chromosome 10"/>
</dbReference>
<dbReference type="InterPro" id="IPR000477">
    <property type="entry name" value="RT_dom"/>
</dbReference>
<evidence type="ECO:0000313" key="3">
    <source>
        <dbReference type="Proteomes" id="UP000004994"/>
    </source>
</evidence>
<evidence type="ECO:0000313" key="2">
    <source>
        <dbReference type="EnsemblPlants" id="Solyc10g061887.1.1"/>
    </source>
</evidence>
<dbReference type="Gramene" id="Solyc10g061887.1.1">
    <property type="protein sequence ID" value="Solyc10g061887.1.1"/>
    <property type="gene ID" value="Solyc10g061887.1"/>
</dbReference>
<feature type="domain" description="Reverse transcriptase" evidence="1">
    <location>
        <begin position="198"/>
        <end position="298"/>
    </location>
</feature>
<dbReference type="AlphaFoldDB" id="A0A3Q7IHU1"/>
<dbReference type="PANTHER" id="PTHR24559">
    <property type="entry name" value="TRANSPOSON TY3-I GAG-POL POLYPROTEIN"/>
    <property type="match status" value="1"/>
</dbReference>
<dbReference type="STRING" id="4081.A0A3Q7IHU1"/>
<reference evidence="2" key="1">
    <citation type="journal article" date="2012" name="Nature">
        <title>The tomato genome sequence provides insights into fleshy fruit evolution.</title>
        <authorList>
            <consortium name="Tomato Genome Consortium"/>
        </authorList>
    </citation>
    <scope>NUCLEOTIDE SEQUENCE [LARGE SCALE GENOMIC DNA]</scope>
    <source>
        <strain evidence="2">cv. Heinz 1706</strain>
    </source>
</reference>
<dbReference type="InterPro" id="IPR043502">
    <property type="entry name" value="DNA/RNA_pol_sf"/>
</dbReference>
<accession>A0A3Q7IHU1</accession>
<dbReference type="Pfam" id="PF00078">
    <property type="entry name" value="RVT_1"/>
    <property type="match status" value="1"/>
</dbReference>
<dbReference type="InterPro" id="IPR053134">
    <property type="entry name" value="RNA-dir_DNA_polymerase"/>
</dbReference>
<protein>
    <recommendedName>
        <fullName evidence="1">Reverse transcriptase domain-containing protein</fullName>
    </recommendedName>
</protein>
<dbReference type="CDD" id="cd01647">
    <property type="entry name" value="RT_LTR"/>
    <property type="match status" value="1"/>
</dbReference>
<dbReference type="Gene3D" id="3.30.70.270">
    <property type="match status" value="2"/>
</dbReference>
<dbReference type="InterPro" id="IPR043128">
    <property type="entry name" value="Rev_trsase/Diguanyl_cyclase"/>
</dbReference>
<evidence type="ECO:0000259" key="1">
    <source>
        <dbReference type="Pfam" id="PF00078"/>
    </source>
</evidence>
<sequence>MGLNDITIKNKYTIPIVDDLLDELCGAIIFSMVNLRADYHHIMLKGEDMFKTTLRTLAGHYVMSSQEEAHNTQVRIQGKLELNLDRLVEVCYWSLELTRGIVTWIEFKEELISNFGDMLVEDVDLKVHILVQNLALNESHFLSSFIGVQRKEIRGLNDITIKNKYTIPVVDDILDELCGACGVNEPSKTPFFSPALLVKKKDVTWRFYVDYMGLNDITIKNKYTIPIVDDLLDELCGAIIFSMVNLRADYHHIMLNGEDMFKTTLRTLAGHYVFQMIPFGLTNALATFQVLMNQVFQPF</sequence>
<dbReference type="PANTHER" id="PTHR24559:SF448">
    <property type="entry name" value="RNA-DIRECTED DNA POLYMERASE"/>
    <property type="match status" value="1"/>
</dbReference>
<dbReference type="EnsemblPlants" id="Solyc10g061887.1.1">
    <property type="protein sequence ID" value="Solyc10g061887.1.1"/>
    <property type="gene ID" value="Solyc10g061887.1"/>
</dbReference>
<dbReference type="Gene3D" id="3.10.10.10">
    <property type="entry name" value="HIV Type 1 Reverse Transcriptase, subunit A, domain 1"/>
    <property type="match status" value="2"/>
</dbReference>
<proteinExistence type="predicted"/>